<keyword evidence="4" id="KW-1185">Reference proteome</keyword>
<evidence type="ECO:0000256" key="2">
    <source>
        <dbReference type="SAM" id="Phobius"/>
    </source>
</evidence>
<sequence>MGMTAYVGIPAKWFVTPTLLLLGPLATYIVLLELQSRIWMGVGLLGRSVDVVLIAVAFHLQGFSPALIRTHNRKEEGFLTWSCERRSCELPAEFQTEMVTSRVLQCLSTGLFNESDEEEEEEEEDGGNDDGEEDHGNNVVMTVTMATMMMGMLTKKMISVMAASAGFRQEEEG</sequence>
<organism evidence="3 4">
    <name type="scientific">Symbiodinium microadriaticum</name>
    <name type="common">Dinoflagellate</name>
    <name type="synonym">Zooxanthella microadriatica</name>
    <dbReference type="NCBI Taxonomy" id="2951"/>
    <lineage>
        <taxon>Eukaryota</taxon>
        <taxon>Sar</taxon>
        <taxon>Alveolata</taxon>
        <taxon>Dinophyceae</taxon>
        <taxon>Suessiales</taxon>
        <taxon>Symbiodiniaceae</taxon>
        <taxon>Symbiodinium</taxon>
    </lineage>
</organism>
<gene>
    <name evidence="3" type="ORF">AK812_SmicGene17710</name>
</gene>
<name>A0A1Q9DX01_SYMMI</name>
<accession>A0A1Q9DX01</accession>
<reference evidence="3 4" key="1">
    <citation type="submission" date="2016-02" db="EMBL/GenBank/DDBJ databases">
        <title>Genome analysis of coral dinoflagellate symbionts highlights evolutionary adaptations to a symbiotic lifestyle.</title>
        <authorList>
            <person name="Aranda M."/>
            <person name="Li Y."/>
            <person name="Liew Y.J."/>
            <person name="Baumgarten S."/>
            <person name="Simakov O."/>
            <person name="Wilson M."/>
            <person name="Piel J."/>
            <person name="Ashoor H."/>
            <person name="Bougouffa S."/>
            <person name="Bajic V.B."/>
            <person name="Ryu T."/>
            <person name="Ravasi T."/>
            <person name="Bayer T."/>
            <person name="Micklem G."/>
            <person name="Kim H."/>
            <person name="Bhak J."/>
            <person name="Lajeunesse T.C."/>
            <person name="Voolstra C.R."/>
        </authorList>
    </citation>
    <scope>NUCLEOTIDE SEQUENCE [LARGE SCALE GENOMIC DNA]</scope>
    <source>
        <strain evidence="3 4">CCMP2467</strain>
    </source>
</reference>
<feature type="transmembrane region" description="Helical" evidence="2">
    <location>
        <begin position="12"/>
        <end position="32"/>
    </location>
</feature>
<dbReference type="EMBL" id="LSRX01000352">
    <property type="protein sequence ID" value="OLP99705.1"/>
    <property type="molecule type" value="Genomic_DNA"/>
</dbReference>
<dbReference type="Proteomes" id="UP000186817">
    <property type="component" value="Unassembled WGS sequence"/>
</dbReference>
<dbReference type="AlphaFoldDB" id="A0A1Q9DX01"/>
<evidence type="ECO:0000313" key="3">
    <source>
        <dbReference type="EMBL" id="OLP99705.1"/>
    </source>
</evidence>
<evidence type="ECO:0000313" key="4">
    <source>
        <dbReference type="Proteomes" id="UP000186817"/>
    </source>
</evidence>
<feature type="region of interest" description="Disordered" evidence="1">
    <location>
        <begin position="112"/>
        <end position="137"/>
    </location>
</feature>
<comment type="caution">
    <text evidence="3">The sequence shown here is derived from an EMBL/GenBank/DDBJ whole genome shotgun (WGS) entry which is preliminary data.</text>
</comment>
<keyword evidence="2" id="KW-1133">Transmembrane helix</keyword>
<keyword evidence="2" id="KW-0812">Transmembrane</keyword>
<evidence type="ECO:0000256" key="1">
    <source>
        <dbReference type="SAM" id="MobiDB-lite"/>
    </source>
</evidence>
<protein>
    <submittedName>
        <fullName evidence="3">Uncharacterized protein</fullName>
    </submittedName>
</protein>
<feature type="compositionally biased region" description="Acidic residues" evidence="1">
    <location>
        <begin position="114"/>
        <end position="133"/>
    </location>
</feature>
<proteinExistence type="predicted"/>
<keyword evidence="2" id="KW-0472">Membrane</keyword>